<evidence type="ECO:0000313" key="8">
    <source>
        <dbReference type="Proteomes" id="UP001153737"/>
    </source>
</evidence>
<feature type="domain" description="Right handed beta helix" evidence="5">
    <location>
        <begin position="413"/>
        <end position="526"/>
    </location>
</feature>
<dbReference type="Proteomes" id="UP001153737">
    <property type="component" value="Chromosome 10"/>
</dbReference>
<dbReference type="AlphaFoldDB" id="A0A9P0DHW0"/>
<feature type="coiled-coil region" evidence="4">
    <location>
        <begin position="232"/>
        <end position="266"/>
    </location>
</feature>
<accession>A0A9P0DHW0</accession>
<dbReference type="GO" id="GO:0007283">
    <property type="term" value="P:spermatogenesis"/>
    <property type="evidence" value="ECO:0007669"/>
    <property type="project" value="TreeGrafter"/>
</dbReference>
<dbReference type="Pfam" id="PF23762">
    <property type="entry name" value="SHCBP_N"/>
    <property type="match status" value="1"/>
</dbReference>
<dbReference type="InterPro" id="IPR011050">
    <property type="entry name" value="Pectin_lyase_fold/virulence"/>
</dbReference>
<dbReference type="PANTHER" id="PTHR14695">
    <property type="entry name" value="SHC SH2-DOMAIN BINDING PROTEIN 1-RELATED"/>
    <property type="match status" value="1"/>
</dbReference>
<keyword evidence="3" id="KW-0206">Cytoskeleton</keyword>
<sequence length="596" mass="68496">MGDIITVYIQKSRYKIKNNGFFCFVENVCRLKPNHLNPISVQFEKYQNNMEDIITFDKSLQQRYQEYSEILSSNDILPSSQLSKQWALHVEMTVENIGWQAIWKIPRLTCESLHIHFPSYVLVFVLNIDAQKLKVLVRVLAVQEDIHIPDKHWIPLIQLWPTREQEKSIALSLMQTADALDTLRFFYLYVYMPWDRDDDDNHDWREKHLESRLQFFYDLKNGVIPRGVAEHIHDLLIEARRMQNKREALEEKLNREEYEMEFQKDIRKNQTTQTLLEIHVRLQEIRAEIDILESPLLREVIIRRHDTKPVAPTPKQHIWLIFNEGTTADCISFLHQVETSFPLQKITFSDSLASKLESTNSGDIYLLNENTHTIRTIGALEKGGTLRGFGDKNRIIVDSILEDVMLDFNGDEILIENLTVDTKSVQCGILVRKGKCVISNCKIQGNGSSSTQQGIIVLAEAEVVLENCEITGFAVGVVGNSGSKITLKNCDLHHGDIGMKVFDKCKVLMSNTLVREFSEFGFVLDSEVAEAAVGEFDTLNMIPNMQLENIQGTNNMKGDAAIMRKEKLKPVEDLFSNPNLDPTIIDSDDNEEIRML</sequence>
<gene>
    <name evidence="7" type="ORF">PHAECO_LOCUS1768</name>
</gene>
<keyword evidence="8" id="KW-1185">Reference proteome</keyword>
<proteinExistence type="predicted"/>
<evidence type="ECO:0000256" key="3">
    <source>
        <dbReference type="ARBA" id="ARBA00023212"/>
    </source>
</evidence>
<dbReference type="Gene3D" id="2.160.20.10">
    <property type="entry name" value="Single-stranded right-handed beta-helix, Pectin lyase-like"/>
    <property type="match status" value="1"/>
</dbReference>
<keyword evidence="2" id="KW-0963">Cytoplasm</keyword>
<dbReference type="Pfam" id="PF13229">
    <property type="entry name" value="Beta_helix"/>
    <property type="match status" value="1"/>
</dbReference>
<dbReference type="InterPro" id="IPR045140">
    <property type="entry name" value="SHCBP1-like"/>
</dbReference>
<dbReference type="PANTHER" id="PTHR14695:SF4">
    <property type="entry name" value="PROTEIN NESSUN DORMA"/>
    <property type="match status" value="1"/>
</dbReference>
<evidence type="ECO:0000256" key="4">
    <source>
        <dbReference type="SAM" id="Coils"/>
    </source>
</evidence>
<keyword evidence="4" id="KW-0175">Coiled coil</keyword>
<dbReference type="InterPro" id="IPR039448">
    <property type="entry name" value="Beta_helix"/>
</dbReference>
<name>A0A9P0DHW0_PHACE</name>
<organism evidence="7 8">
    <name type="scientific">Phaedon cochleariae</name>
    <name type="common">Mustard beetle</name>
    <dbReference type="NCBI Taxonomy" id="80249"/>
    <lineage>
        <taxon>Eukaryota</taxon>
        <taxon>Metazoa</taxon>
        <taxon>Ecdysozoa</taxon>
        <taxon>Arthropoda</taxon>
        <taxon>Hexapoda</taxon>
        <taxon>Insecta</taxon>
        <taxon>Pterygota</taxon>
        <taxon>Neoptera</taxon>
        <taxon>Endopterygota</taxon>
        <taxon>Coleoptera</taxon>
        <taxon>Polyphaga</taxon>
        <taxon>Cucujiformia</taxon>
        <taxon>Chrysomeloidea</taxon>
        <taxon>Chrysomelidae</taxon>
        <taxon>Chrysomelinae</taxon>
        <taxon>Chrysomelini</taxon>
        <taxon>Phaedon</taxon>
    </lineage>
</organism>
<reference evidence="7" key="2">
    <citation type="submission" date="2022-10" db="EMBL/GenBank/DDBJ databases">
        <authorList>
            <consortium name="ENA_rothamsted_submissions"/>
            <consortium name="culmorum"/>
            <person name="King R."/>
        </authorList>
    </citation>
    <scope>NUCLEOTIDE SEQUENCE</scope>
</reference>
<dbReference type="InterPro" id="IPR012334">
    <property type="entry name" value="Pectin_lyas_fold"/>
</dbReference>
<evidence type="ECO:0000259" key="5">
    <source>
        <dbReference type="Pfam" id="PF13229"/>
    </source>
</evidence>
<dbReference type="GO" id="GO:0005819">
    <property type="term" value="C:spindle"/>
    <property type="evidence" value="ECO:0007669"/>
    <property type="project" value="UniProtKB-SubCell"/>
</dbReference>
<feature type="domain" description="SHC SH2" evidence="6">
    <location>
        <begin position="62"/>
        <end position="298"/>
    </location>
</feature>
<dbReference type="EMBL" id="OU896716">
    <property type="protein sequence ID" value="CAH1118055.1"/>
    <property type="molecule type" value="Genomic_DNA"/>
</dbReference>
<evidence type="ECO:0000259" key="6">
    <source>
        <dbReference type="Pfam" id="PF23762"/>
    </source>
</evidence>
<evidence type="ECO:0000256" key="2">
    <source>
        <dbReference type="ARBA" id="ARBA00022490"/>
    </source>
</evidence>
<reference evidence="7" key="1">
    <citation type="submission" date="2022-01" db="EMBL/GenBank/DDBJ databases">
        <authorList>
            <person name="King R."/>
        </authorList>
    </citation>
    <scope>NUCLEOTIDE SEQUENCE</scope>
</reference>
<dbReference type="InterPro" id="IPR057508">
    <property type="entry name" value="SHCBP-like_N"/>
</dbReference>
<comment type="subcellular location">
    <subcellularLocation>
        <location evidence="1">Cytoplasm</location>
        <location evidence="1">Cytoskeleton</location>
        <location evidence="1">Spindle</location>
    </subcellularLocation>
</comment>
<protein>
    <recommendedName>
        <fullName evidence="9">Right handed beta helix domain-containing protein</fullName>
    </recommendedName>
</protein>
<evidence type="ECO:0000313" key="7">
    <source>
        <dbReference type="EMBL" id="CAH1118055.1"/>
    </source>
</evidence>
<dbReference type="SUPFAM" id="SSF51126">
    <property type="entry name" value="Pectin lyase-like"/>
    <property type="match status" value="1"/>
</dbReference>
<evidence type="ECO:0008006" key="9">
    <source>
        <dbReference type="Google" id="ProtNLM"/>
    </source>
</evidence>
<dbReference type="GO" id="GO:0007112">
    <property type="term" value="P:male meiosis cytokinesis"/>
    <property type="evidence" value="ECO:0007669"/>
    <property type="project" value="TreeGrafter"/>
</dbReference>
<evidence type="ECO:0000256" key="1">
    <source>
        <dbReference type="ARBA" id="ARBA00004186"/>
    </source>
</evidence>
<dbReference type="OrthoDB" id="5978115at2759"/>